<evidence type="ECO:0000256" key="8">
    <source>
        <dbReference type="RuleBase" id="RU000688"/>
    </source>
</evidence>
<reference evidence="13" key="1">
    <citation type="submission" date="2025-08" db="UniProtKB">
        <authorList>
            <consortium name="RefSeq"/>
        </authorList>
    </citation>
    <scope>IDENTIFICATION</scope>
    <source>
        <tissue evidence="13">Tentacle</tissue>
    </source>
</reference>
<dbReference type="PANTHER" id="PTHR45695">
    <property type="entry name" value="LEUCOKININ RECEPTOR-RELATED"/>
    <property type="match status" value="1"/>
</dbReference>
<evidence type="ECO:0000259" key="11">
    <source>
        <dbReference type="PROSITE" id="PS50262"/>
    </source>
</evidence>
<feature type="unsure residue" description="I or L" evidence="13">
    <location>
        <position position="230"/>
    </location>
</feature>
<comment type="subcellular location">
    <subcellularLocation>
        <location evidence="1">Membrane</location>
        <topology evidence="1">Multi-pass membrane protein</topology>
    </subcellularLocation>
</comment>
<dbReference type="PROSITE" id="PS50262">
    <property type="entry name" value="G_PROTEIN_RECEP_F1_2"/>
    <property type="match status" value="1"/>
</dbReference>
<dbReference type="Pfam" id="PF00001">
    <property type="entry name" value="7tm_1"/>
    <property type="match status" value="1"/>
</dbReference>
<feature type="transmembrane region" description="Helical" evidence="10">
    <location>
        <begin position="256"/>
        <end position="278"/>
    </location>
</feature>
<evidence type="ECO:0000256" key="10">
    <source>
        <dbReference type="SAM" id="Phobius"/>
    </source>
</evidence>
<dbReference type="AlphaFoldDB" id="A0A6P8J456"/>
<protein>
    <submittedName>
        <fullName evidence="13">Substance-P receptor-like</fullName>
    </submittedName>
</protein>
<dbReference type="CDD" id="cd14993">
    <property type="entry name" value="7tmA_CCKR-like"/>
    <property type="match status" value="1"/>
</dbReference>
<organism evidence="12 13">
    <name type="scientific">Actinia tenebrosa</name>
    <name type="common">Australian red waratah sea anemone</name>
    <dbReference type="NCBI Taxonomy" id="6105"/>
    <lineage>
        <taxon>Eukaryota</taxon>
        <taxon>Metazoa</taxon>
        <taxon>Cnidaria</taxon>
        <taxon>Anthozoa</taxon>
        <taxon>Hexacorallia</taxon>
        <taxon>Actiniaria</taxon>
        <taxon>Actiniidae</taxon>
        <taxon>Actinia</taxon>
    </lineage>
</organism>
<dbReference type="InterPro" id="IPR000276">
    <property type="entry name" value="GPCR_Rhodpsn"/>
</dbReference>
<evidence type="ECO:0000313" key="13">
    <source>
        <dbReference type="RefSeq" id="XP_031574801.1"/>
    </source>
</evidence>
<evidence type="ECO:0000256" key="5">
    <source>
        <dbReference type="ARBA" id="ARBA00023136"/>
    </source>
</evidence>
<keyword evidence="4 8" id="KW-0297">G-protein coupled receptor</keyword>
<keyword evidence="5 10" id="KW-0472">Membrane</keyword>
<feature type="transmembrane region" description="Helical" evidence="10">
    <location>
        <begin position="38"/>
        <end position="59"/>
    </location>
</feature>
<keyword evidence="12" id="KW-1185">Reference proteome</keyword>
<dbReference type="PROSITE" id="PS00237">
    <property type="entry name" value="G_PROTEIN_RECEP_F1_1"/>
    <property type="match status" value="1"/>
</dbReference>
<dbReference type="InParanoid" id="A0A6P8J456"/>
<evidence type="ECO:0000256" key="9">
    <source>
        <dbReference type="SAM" id="MobiDB-lite"/>
    </source>
</evidence>
<accession>A0A6P8J456</accession>
<dbReference type="RefSeq" id="XP_031574801.1">
    <property type="nucleotide sequence ID" value="XM_031718941.1"/>
</dbReference>
<keyword evidence="7 8" id="KW-0807">Transducer</keyword>
<dbReference type="GO" id="GO:0004930">
    <property type="term" value="F:G protein-coupled receptor activity"/>
    <property type="evidence" value="ECO:0007669"/>
    <property type="project" value="UniProtKB-KW"/>
</dbReference>
<sequence>MDFPNTSDPAVATLGKNTTNTLACPESKDSIFSKGLKIFWYFAIIGLSLLGNALVVWVVRRTARMRTVTNYFIVDVSLADLLTTLFNMLPTLFWIIQGVDIWYIGGTFGEALCKLFQFFQLVSISCSVLSMAAIAFDRFFAIFRPLKRTISFPRAKQIIVAIWLASIVFSCPNLYALRLEQIGGVVYCVEKWSPLFDEAKSPLAYTIALFIGLYALPLFIIAVIYTTVILRLWSRTTPGQNSITNRSNRERTNKKVLKMLITVVVVFAVCWLPLYVRMFLLFSFPVKYLCGLPYHMDFITLYLGHANSAVNPYIYVIFNENFRKGFKAVIMKQHPESERMSSTKIQTTPLQQERTTLLLKRLKKNGKSTTKTENDGHSAFVRDKDPELVIEEPSSSRH</sequence>
<dbReference type="PRINTS" id="PR00237">
    <property type="entry name" value="GPCRRHODOPSN"/>
</dbReference>
<evidence type="ECO:0000256" key="7">
    <source>
        <dbReference type="ARBA" id="ARBA00023224"/>
    </source>
</evidence>
<evidence type="ECO:0000256" key="2">
    <source>
        <dbReference type="ARBA" id="ARBA00022692"/>
    </source>
</evidence>
<dbReference type="PANTHER" id="PTHR45695:SF9">
    <property type="entry name" value="LEUCOKININ RECEPTOR"/>
    <property type="match status" value="1"/>
</dbReference>
<gene>
    <name evidence="13" type="primary">LOC116308504</name>
</gene>
<dbReference type="GO" id="GO:0005886">
    <property type="term" value="C:plasma membrane"/>
    <property type="evidence" value="ECO:0007669"/>
    <property type="project" value="TreeGrafter"/>
</dbReference>
<dbReference type="OrthoDB" id="10053194at2759"/>
<feature type="transmembrane region" description="Helical" evidence="10">
    <location>
        <begin position="157"/>
        <end position="177"/>
    </location>
</feature>
<proteinExistence type="inferred from homology"/>
<dbReference type="FunCoup" id="A0A6P8J456">
    <property type="interactions" value="513"/>
</dbReference>
<comment type="similarity">
    <text evidence="8">Belongs to the G-protein coupled receptor 1 family.</text>
</comment>
<evidence type="ECO:0000256" key="6">
    <source>
        <dbReference type="ARBA" id="ARBA00023170"/>
    </source>
</evidence>
<evidence type="ECO:0000256" key="1">
    <source>
        <dbReference type="ARBA" id="ARBA00004141"/>
    </source>
</evidence>
<dbReference type="KEGG" id="aten:116308504"/>
<dbReference type="SMART" id="SM01381">
    <property type="entry name" value="7TM_GPCR_Srsx"/>
    <property type="match status" value="1"/>
</dbReference>
<keyword evidence="2 8" id="KW-0812">Transmembrane</keyword>
<feature type="domain" description="G-protein coupled receptors family 1 profile" evidence="11">
    <location>
        <begin position="51"/>
        <end position="315"/>
    </location>
</feature>
<feature type="region of interest" description="Disordered" evidence="9">
    <location>
        <begin position="362"/>
        <end position="398"/>
    </location>
</feature>
<dbReference type="FunFam" id="1.20.1070.10:FF:000291">
    <property type="entry name" value="Predicted protein"/>
    <property type="match status" value="1"/>
</dbReference>
<dbReference type="InterPro" id="IPR017452">
    <property type="entry name" value="GPCR_Rhodpsn_7TM"/>
</dbReference>
<evidence type="ECO:0000256" key="3">
    <source>
        <dbReference type="ARBA" id="ARBA00022989"/>
    </source>
</evidence>
<keyword evidence="6 8" id="KW-0675">Receptor</keyword>
<dbReference type="SUPFAM" id="SSF81321">
    <property type="entry name" value="Family A G protein-coupled receptor-like"/>
    <property type="match status" value="1"/>
</dbReference>
<feature type="transmembrane region" description="Helical" evidence="10">
    <location>
        <begin position="298"/>
        <end position="318"/>
    </location>
</feature>
<feature type="transmembrane region" description="Helical" evidence="10">
    <location>
        <begin position="203"/>
        <end position="225"/>
    </location>
</feature>
<feature type="unsure residue" description="D or N" evidence="13">
    <location>
        <position position="75"/>
    </location>
</feature>
<dbReference type="Gene3D" id="1.20.1070.10">
    <property type="entry name" value="Rhodopsin 7-helix transmembrane proteins"/>
    <property type="match status" value="1"/>
</dbReference>
<evidence type="ECO:0000256" key="4">
    <source>
        <dbReference type="ARBA" id="ARBA00023040"/>
    </source>
</evidence>
<name>A0A6P8J456_ACTTE</name>
<feature type="compositionally biased region" description="Basic and acidic residues" evidence="9">
    <location>
        <begin position="370"/>
        <end position="387"/>
    </location>
</feature>
<feature type="transmembrane region" description="Helical" evidence="10">
    <location>
        <begin position="116"/>
        <end position="136"/>
    </location>
</feature>
<dbReference type="Proteomes" id="UP000515163">
    <property type="component" value="Unplaced"/>
</dbReference>
<feature type="transmembrane region" description="Helical" evidence="10">
    <location>
        <begin position="71"/>
        <end position="96"/>
    </location>
</feature>
<keyword evidence="3 10" id="KW-1133">Transmembrane helix</keyword>
<evidence type="ECO:0000313" key="12">
    <source>
        <dbReference type="Proteomes" id="UP000515163"/>
    </source>
</evidence>